<dbReference type="PANTHER" id="PTHR43798:SF33">
    <property type="entry name" value="HYDROLASE, PUTATIVE (AFU_ORTHOLOGUE AFUA_2G14860)-RELATED"/>
    <property type="match status" value="1"/>
</dbReference>
<evidence type="ECO:0000256" key="2">
    <source>
        <dbReference type="ARBA" id="ARBA00022801"/>
    </source>
</evidence>
<dbReference type="InterPro" id="IPR050266">
    <property type="entry name" value="AB_hydrolase_sf"/>
</dbReference>
<dbReference type="InterPro" id="IPR002410">
    <property type="entry name" value="Peptidase_S33"/>
</dbReference>
<protein>
    <submittedName>
        <fullName evidence="4">Alpha/beta fold hydrolase</fullName>
    </submittedName>
</protein>
<dbReference type="RefSeq" id="WP_382342908.1">
    <property type="nucleotide sequence ID" value="NZ_JBHSAB010000019.1"/>
</dbReference>
<evidence type="ECO:0000313" key="4">
    <source>
        <dbReference type="EMBL" id="MFC3909051.1"/>
    </source>
</evidence>
<evidence type="ECO:0000256" key="1">
    <source>
        <dbReference type="ARBA" id="ARBA00010088"/>
    </source>
</evidence>
<dbReference type="Proteomes" id="UP001595758">
    <property type="component" value="Unassembled WGS sequence"/>
</dbReference>
<proteinExistence type="inferred from homology"/>
<dbReference type="EMBL" id="JBHSAB010000019">
    <property type="protein sequence ID" value="MFC3909051.1"/>
    <property type="molecule type" value="Genomic_DNA"/>
</dbReference>
<dbReference type="GO" id="GO:0016787">
    <property type="term" value="F:hydrolase activity"/>
    <property type="evidence" value="ECO:0007669"/>
    <property type="project" value="UniProtKB-KW"/>
</dbReference>
<comment type="caution">
    <text evidence="4">The sequence shown here is derived from an EMBL/GenBank/DDBJ whole genome shotgun (WGS) entry which is preliminary data.</text>
</comment>
<evidence type="ECO:0000313" key="5">
    <source>
        <dbReference type="Proteomes" id="UP001595758"/>
    </source>
</evidence>
<evidence type="ECO:0000259" key="3">
    <source>
        <dbReference type="Pfam" id="PF00561"/>
    </source>
</evidence>
<dbReference type="SUPFAM" id="SSF53474">
    <property type="entry name" value="alpha/beta-Hydrolases"/>
    <property type="match status" value="1"/>
</dbReference>
<dbReference type="Pfam" id="PF00561">
    <property type="entry name" value="Abhydrolase_1"/>
    <property type="match status" value="1"/>
</dbReference>
<gene>
    <name evidence="4" type="ORF">ACFORL_08190</name>
</gene>
<keyword evidence="5" id="KW-1185">Reference proteome</keyword>
<dbReference type="PANTHER" id="PTHR43798">
    <property type="entry name" value="MONOACYLGLYCEROL LIPASE"/>
    <property type="match status" value="1"/>
</dbReference>
<dbReference type="PRINTS" id="PR00793">
    <property type="entry name" value="PROAMNOPTASE"/>
</dbReference>
<sequence>MSNYNKQVLKHPDFYLVAFIKDLARPGILFIHGGPGFHCGILEYLIEHHKLFETFNYNIILYDQRNCGRSKKTSDLVLHQDNVTDLEEIISFITYTCNLQIGILVGHSYGAKLLYDSYKKFSPQIPGVFLSTSRTILTPRLNNLMLDLTYLKKNHPNAYERIYDKLEEFDLDKLWEITEDLAPLFQKNSERDFFYWSNLKYYNIVKDVQKKINLPINNNVFMNVRKELYSNISNFPVEIDKLGIPKLWINGFHDFIMNGHQSSEELNSKIITFYKSSHYPHIEENLYFCEVLNKFIQDNFYNEVAPIIEPPSIP</sequence>
<dbReference type="InterPro" id="IPR029058">
    <property type="entry name" value="AB_hydrolase_fold"/>
</dbReference>
<dbReference type="InterPro" id="IPR000073">
    <property type="entry name" value="AB_hydrolase_1"/>
</dbReference>
<dbReference type="Gene3D" id="3.40.50.1820">
    <property type="entry name" value="alpha/beta hydrolase"/>
    <property type="match status" value="1"/>
</dbReference>
<name>A0ABV8CFP3_9GAMM</name>
<organism evidence="4 5">
    <name type="scientific">Legionella dresdenensis</name>
    <dbReference type="NCBI Taxonomy" id="450200"/>
    <lineage>
        <taxon>Bacteria</taxon>
        <taxon>Pseudomonadati</taxon>
        <taxon>Pseudomonadota</taxon>
        <taxon>Gammaproteobacteria</taxon>
        <taxon>Legionellales</taxon>
        <taxon>Legionellaceae</taxon>
        <taxon>Legionella</taxon>
    </lineage>
</organism>
<comment type="similarity">
    <text evidence="1">Belongs to the peptidase S33 family.</text>
</comment>
<reference evidence="5" key="1">
    <citation type="journal article" date="2019" name="Int. J. Syst. Evol. Microbiol.">
        <title>The Global Catalogue of Microorganisms (GCM) 10K type strain sequencing project: providing services to taxonomists for standard genome sequencing and annotation.</title>
        <authorList>
            <consortium name="The Broad Institute Genomics Platform"/>
            <consortium name="The Broad Institute Genome Sequencing Center for Infectious Disease"/>
            <person name="Wu L."/>
            <person name="Ma J."/>
        </authorList>
    </citation>
    <scope>NUCLEOTIDE SEQUENCE [LARGE SCALE GENOMIC DNA]</scope>
    <source>
        <strain evidence="5">CCUG 59858</strain>
    </source>
</reference>
<keyword evidence="2 4" id="KW-0378">Hydrolase</keyword>
<accession>A0ABV8CFP3</accession>
<feature type="domain" description="AB hydrolase-1" evidence="3">
    <location>
        <begin position="28"/>
        <end position="283"/>
    </location>
</feature>